<proteinExistence type="predicted"/>
<evidence type="ECO:0000259" key="2">
    <source>
        <dbReference type="PROSITE" id="PS51192"/>
    </source>
</evidence>
<comment type="catalytic activity">
    <reaction evidence="1">
        <text>ATP + H2O = ADP + phosphate + H(+)</text>
        <dbReference type="Rhea" id="RHEA:13065"/>
        <dbReference type="ChEBI" id="CHEBI:15377"/>
        <dbReference type="ChEBI" id="CHEBI:15378"/>
        <dbReference type="ChEBI" id="CHEBI:30616"/>
        <dbReference type="ChEBI" id="CHEBI:43474"/>
        <dbReference type="ChEBI" id="CHEBI:456216"/>
        <dbReference type="EC" id="3.6.4.13"/>
    </reaction>
</comment>
<dbReference type="Gene3D" id="3.40.50.300">
    <property type="entry name" value="P-loop containing nucleotide triphosphate hydrolases"/>
    <property type="match status" value="1"/>
</dbReference>
<dbReference type="GO" id="GO:0003723">
    <property type="term" value="F:RNA binding"/>
    <property type="evidence" value="ECO:0007669"/>
    <property type="project" value="TreeGrafter"/>
</dbReference>
<protein>
    <recommendedName>
        <fullName evidence="2">Helicase ATP-binding domain-containing protein</fullName>
    </recommendedName>
</protein>
<sequence>MGTLPAWLPSSTNVYDWRDQLLKVLSKYKGLIVLGEAGQGKTTQLPQSLHEAGYTKDGRKIGCTQAQCVAAISVEGRVADEIGVSIGDALGYATQFQDCTSPKTAILYMTNRMLLQEFMTKPALAHYPAMIICEAHKRTLSPDFLQGLVRDIACFQPDFWLLISHATMKPPKFSEYFNDAPIFNMPGRRYPVNILHTPNPEANYLHTTVMTVFSYVSVPS</sequence>
<dbReference type="SUPFAM" id="SSF52540">
    <property type="entry name" value="P-loop containing nucleoside triphosphate hydrolases"/>
    <property type="match status" value="1"/>
</dbReference>
<dbReference type="GO" id="GO:0071013">
    <property type="term" value="C:catalytic step 2 spliceosome"/>
    <property type="evidence" value="ECO:0007669"/>
    <property type="project" value="TreeGrafter"/>
</dbReference>
<feature type="domain" description="Helicase ATP-binding" evidence="2">
    <location>
        <begin position="22"/>
        <end position="186"/>
    </location>
</feature>
<dbReference type="PANTHER" id="PTHR18934:SF83">
    <property type="entry name" value="PRE-MRNA-SPLICING FACTOR ATP-DEPENDENT RNA HELICASE DHX16"/>
    <property type="match status" value="1"/>
</dbReference>
<dbReference type="InterPro" id="IPR014001">
    <property type="entry name" value="Helicase_ATP-bd"/>
</dbReference>
<gene>
    <name evidence="3" type="ORF">O181_094732</name>
</gene>
<reference evidence="3" key="1">
    <citation type="submission" date="2021-03" db="EMBL/GenBank/DDBJ databases">
        <title>Draft genome sequence of rust myrtle Austropuccinia psidii MF-1, a brazilian biotype.</title>
        <authorList>
            <person name="Quecine M.C."/>
            <person name="Pachon D.M.R."/>
            <person name="Bonatelli M.L."/>
            <person name="Correr F.H."/>
            <person name="Franceschini L.M."/>
            <person name="Leite T.F."/>
            <person name="Margarido G.R.A."/>
            <person name="Almeida C.A."/>
            <person name="Ferrarezi J.A."/>
            <person name="Labate C.A."/>
        </authorList>
    </citation>
    <scope>NUCLEOTIDE SEQUENCE</scope>
    <source>
        <strain evidence="3">MF-1</strain>
    </source>
</reference>
<dbReference type="EMBL" id="AVOT02061870">
    <property type="protein sequence ID" value="MBW0555017.1"/>
    <property type="molecule type" value="Genomic_DNA"/>
</dbReference>
<keyword evidence="4" id="KW-1185">Reference proteome</keyword>
<organism evidence="3 4">
    <name type="scientific">Austropuccinia psidii MF-1</name>
    <dbReference type="NCBI Taxonomy" id="1389203"/>
    <lineage>
        <taxon>Eukaryota</taxon>
        <taxon>Fungi</taxon>
        <taxon>Dikarya</taxon>
        <taxon>Basidiomycota</taxon>
        <taxon>Pucciniomycotina</taxon>
        <taxon>Pucciniomycetes</taxon>
        <taxon>Pucciniales</taxon>
        <taxon>Sphaerophragmiaceae</taxon>
        <taxon>Austropuccinia</taxon>
    </lineage>
</organism>
<comment type="caution">
    <text evidence="3">The sequence shown here is derived from an EMBL/GenBank/DDBJ whole genome shotgun (WGS) entry which is preliminary data.</text>
</comment>
<dbReference type="OrthoDB" id="10253254at2759"/>
<dbReference type="SMART" id="SM00487">
    <property type="entry name" value="DEXDc"/>
    <property type="match status" value="1"/>
</dbReference>
<evidence type="ECO:0000256" key="1">
    <source>
        <dbReference type="ARBA" id="ARBA00047984"/>
    </source>
</evidence>
<evidence type="ECO:0000313" key="3">
    <source>
        <dbReference type="EMBL" id="MBW0555017.1"/>
    </source>
</evidence>
<evidence type="ECO:0000313" key="4">
    <source>
        <dbReference type="Proteomes" id="UP000765509"/>
    </source>
</evidence>
<name>A0A9Q3J402_9BASI</name>
<dbReference type="PROSITE" id="PS51192">
    <property type="entry name" value="HELICASE_ATP_BIND_1"/>
    <property type="match status" value="1"/>
</dbReference>
<accession>A0A9Q3J402</accession>
<dbReference type="Proteomes" id="UP000765509">
    <property type="component" value="Unassembled WGS sequence"/>
</dbReference>
<dbReference type="AlphaFoldDB" id="A0A9Q3J402"/>
<dbReference type="GO" id="GO:0003724">
    <property type="term" value="F:RNA helicase activity"/>
    <property type="evidence" value="ECO:0007669"/>
    <property type="project" value="UniProtKB-EC"/>
</dbReference>
<dbReference type="PANTHER" id="PTHR18934">
    <property type="entry name" value="ATP-DEPENDENT RNA HELICASE"/>
    <property type="match status" value="1"/>
</dbReference>
<dbReference type="InterPro" id="IPR027417">
    <property type="entry name" value="P-loop_NTPase"/>
</dbReference>